<protein>
    <submittedName>
        <fullName evidence="2">Uncharacterized protein</fullName>
    </submittedName>
</protein>
<proteinExistence type="predicted"/>
<evidence type="ECO:0000313" key="2">
    <source>
        <dbReference type="EMBL" id="KAE9462575.1"/>
    </source>
</evidence>
<keyword evidence="3" id="KW-1185">Reference proteome</keyword>
<evidence type="ECO:0000256" key="1">
    <source>
        <dbReference type="SAM" id="MobiDB-lite"/>
    </source>
</evidence>
<sequence length="133" mass="14150">MTTRPKGLRLDPESSITPAAADDNKVIIVLYSIPFHVAYESFLRESIAGGWFLRAAEAVWRGDAAVVVKLLRGRSSGPSGELTGQKRSRGLAAVESSGNNGDLVFLERSLTDVDGSPSEVEAATEMGMGVIWG</sequence>
<gene>
    <name evidence="2" type="ORF">C3L33_05518</name>
</gene>
<evidence type="ECO:0000313" key="3">
    <source>
        <dbReference type="Proteomes" id="UP000428333"/>
    </source>
</evidence>
<accession>A0A6A4LWW7</accession>
<comment type="caution">
    <text evidence="2">The sequence shown here is derived from an EMBL/GenBank/DDBJ whole genome shotgun (WGS) entry which is preliminary data.</text>
</comment>
<name>A0A6A4LWW7_9ERIC</name>
<feature type="region of interest" description="Disordered" evidence="1">
    <location>
        <begin position="74"/>
        <end position="97"/>
    </location>
</feature>
<dbReference type="Proteomes" id="UP000428333">
    <property type="component" value="Linkage Group LG03"/>
</dbReference>
<organism evidence="2 3">
    <name type="scientific">Rhododendron williamsianum</name>
    <dbReference type="NCBI Taxonomy" id="262921"/>
    <lineage>
        <taxon>Eukaryota</taxon>
        <taxon>Viridiplantae</taxon>
        <taxon>Streptophyta</taxon>
        <taxon>Embryophyta</taxon>
        <taxon>Tracheophyta</taxon>
        <taxon>Spermatophyta</taxon>
        <taxon>Magnoliopsida</taxon>
        <taxon>eudicotyledons</taxon>
        <taxon>Gunneridae</taxon>
        <taxon>Pentapetalae</taxon>
        <taxon>asterids</taxon>
        <taxon>Ericales</taxon>
        <taxon>Ericaceae</taxon>
        <taxon>Ericoideae</taxon>
        <taxon>Rhodoreae</taxon>
        <taxon>Rhododendron</taxon>
    </lineage>
</organism>
<dbReference type="EMBL" id="QEFC01000688">
    <property type="protein sequence ID" value="KAE9462575.1"/>
    <property type="molecule type" value="Genomic_DNA"/>
</dbReference>
<feature type="non-terminal residue" evidence="2">
    <location>
        <position position="1"/>
    </location>
</feature>
<dbReference type="AlphaFoldDB" id="A0A6A4LWW7"/>
<reference evidence="2 3" key="1">
    <citation type="journal article" date="2019" name="Genome Biol. Evol.">
        <title>The Rhododendron genome and chromosomal organization provide insight into shared whole-genome duplications across the heath family (Ericaceae).</title>
        <authorList>
            <person name="Soza V.L."/>
            <person name="Lindsley D."/>
            <person name="Waalkes A."/>
            <person name="Ramage E."/>
            <person name="Patwardhan R.P."/>
            <person name="Burton J.N."/>
            <person name="Adey A."/>
            <person name="Kumar A."/>
            <person name="Qiu R."/>
            <person name="Shendure J."/>
            <person name="Hall B."/>
        </authorList>
    </citation>
    <scope>NUCLEOTIDE SEQUENCE [LARGE SCALE GENOMIC DNA]</scope>
    <source>
        <strain evidence="2">RSF 1966-606</strain>
    </source>
</reference>